<keyword evidence="2" id="KW-0802">TPR repeat</keyword>
<dbReference type="PROSITE" id="PS50005">
    <property type="entry name" value="TPR"/>
    <property type="match status" value="1"/>
</dbReference>
<evidence type="ECO:0000313" key="5">
    <source>
        <dbReference type="Proteomes" id="UP000238071"/>
    </source>
</evidence>
<dbReference type="InterPro" id="IPR001789">
    <property type="entry name" value="Sig_transdc_resp-reg_receiver"/>
</dbReference>
<dbReference type="RefSeq" id="WP_104423161.1">
    <property type="nucleotide sequence ID" value="NZ_PTIY01000004.1"/>
</dbReference>
<dbReference type="EMBL" id="PTIY01000004">
    <property type="protein sequence ID" value="PPK72369.1"/>
    <property type="molecule type" value="Genomic_DNA"/>
</dbReference>
<dbReference type="InterPro" id="IPR052048">
    <property type="entry name" value="ST_Response_Regulator"/>
</dbReference>
<dbReference type="Gene3D" id="3.40.50.2300">
    <property type="match status" value="1"/>
</dbReference>
<dbReference type="InterPro" id="IPR011006">
    <property type="entry name" value="CheY-like_superfamily"/>
</dbReference>
<dbReference type="InterPro" id="IPR019734">
    <property type="entry name" value="TPR_rpt"/>
</dbReference>
<evidence type="ECO:0000256" key="2">
    <source>
        <dbReference type="PROSITE-ProRule" id="PRU00339"/>
    </source>
</evidence>
<keyword evidence="5" id="KW-1185">Reference proteome</keyword>
<dbReference type="SMART" id="SM00448">
    <property type="entry name" value="REC"/>
    <property type="match status" value="1"/>
</dbReference>
<dbReference type="GO" id="GO:0000160">
    <property type="term" value="P:phosphorelay signal transduction system"/>
    <property type="evidence" value="ECO:0007669"/>
    <property type="project" value="InterPro"/>
</dbReference>
<dbReference type="PANTHER" id="PTHR43228:SF1">
    <property type="entry name" value="TWO-COMPONENT RESPONSE REGULATOR ARR22"/>
    <property type="match status" value="1"/>
</dbReference>
<name>A0A2S6H4F0_9GAMM</name>
<dbReference type="AlphaFoldDB" id="A0A2S6H4F0"/>
<accession>A0A2S6H4F0</accession>
<dbReference type="SUPFAM" id="SSF48452">
    <property type="entry name" value="TPR-like"/>
    <property type="match status" value="2"/>
</dbReference>
<dbReference type="Proteomes" id="UP000238071">
    <property type="component" value="Unassembled WGS sequence"/>
</dbReference>
<dbReference type="Gene3D" id="1.25.40.10">
    <property type="entry name" value="Tetratricopeptide repeat domain"/>
    <property type="match status" value="2"/>
</dbReference>
<feature type="modified residue" description="4-aspartylphosphate" evidence="1">
    <location>
        <position position="59"/>
    </location>
</feature>
<dbReference type="Pfam" id="PF13432">
    <property type="entry name" value="TPR_16"/>
    <property type="match status" value="1"/>
</dbReference>
<dbReference type="InterPro" id="IPR011990">
    <property type="entry name" value="TPR-like_helical_dom_sf"/>
</dbReference>
<sequence length="540" mass="61005">MAINLASKKILVVEDQAIMRETIKHILGSFGARFIVEAESGINAITAMRIDKFDIVLCDYNLLRGKNGQQVLEEARHLKLLPVNAIFIMVTCEQSLEMVLSAIDNKPDDYLIKPFNRLQLLNRIERCYSRKTYLTSVENEIDSGNLYKAIYNCEKLLQLDDKKMRMQLLKMYAELALKVGNFKKAEETYQDILHERELPWARLGLGVVAFFLGYYDQAIKTFQDLIEQYPMMLEAYDWLVKTHESMGNDEHAVSSLNSAVTLSPMSILRQKKLALLADKTENLPVAKKAYTATIKLGKNSIHRSSADYAGLANVYLKSNAANEALKILYELNQQFHNDPEAKLRASLLEAEIHQTKGNSALAEQAYGKTVKLNEQFNKQISRELRLEMAKAFYLNGDNETCDEILNDLVRTNIDDKSFIKDIVTLCDAIIGESYAESLIQHIKKELVDINNKGVSLFQEGNIKGALTVFEQAIAKMPSNQTVLLNLIKIIIHDLKTSKTNPEKIISAQAYINKAVQIGIPHNQIGGLQAELDTIQNKSNQ</sequence>
<keyword evidence="1" id="KW-0597">Phosphoprotein</keyword>
<organism evidence="4 5">
    <name type="scientific">Methylobacter tundripaludum</name>
    <dbReference type="NCBI Taxonomy" id="173365"/>
    <lineage>
        <taxon>Bacteria</taxon>
        <taxon>Pseudomonadati</taxon>
        <taxon>Pseudomonadota</taxon>
        <taxon>Gammaproteobacteria</taxon>
        <taxon>Methylococcales</taxon>
        <taxon>Methylococcaceae</taxon>
        <taxon>Methylobacter</taxon>
    </lineage>
</organism>
<protein>
    <submittedName>
        <fullName evidence="4">Tetratricopeptide repeat protein</fullName>
    </submittedName>
</protein>
<dbReference type="PROSITE" id="PS50110">
    <property type="entry name" value="RESPONSE_REGULATORY"/>
    <property type="match status" value="1"/>
</dbReference>
<dbReference type="PANTHER" id="PTHR43228">
    <property type="entry name" value="TWO-COMPONENT RESPONSE REGULATOR"/>
    <property type="match status" value="1"/>
</dbReference>
<comment type="caution">
    <text evidence="4">The sequence shown here is derived from an EMBL/GenBank/DDBJ whole genome shotgun (WGS) entry which is preliminary data.</text>
</comment>
<evidence type="ECO:0000259" key="3">
    <source>
        <dbReference type="PROSITE" id="PS50110"/>
    </source>
</evidence>
<dbReference type="SMART" id="SM00028">
    <property type="entry name" value="TPR"/>
    <property type="match status" value="3"/>
</dbReference>
<dbReference type="SUPFAM" id="SSF52172">
    <property type="entry name" value="CheY-like"/>
    <property type="match status" value="1"/>
</dbReference>
<feature type="domain" description="Response regulatory" evidence="3">
    <location>
        <begin position="9"/>
        <end position="128"/>
    </location>
</feature>
<evidence type="ECO:0000313" key="4">
    <source>
        <dbReference type="EMBL" id="PPK72369.1"/>
    </source>
</evidence>
<feature type="repeat" description="TPR" evidence="2">
    <location>
        <begin position="199"/>
        <end position="232"/>
    </location>
</feature>
<dbReference type="CDD" id="cd17589">
    <property type="entry name" value="REC_TPR"/>
    <property type="match status" value="1"/>
</dbReference>
<reference evidence="4 5" key="1">
    <citation type="submission" date="2018-02" db="EMBL/GenBank/DDBJ databases">
        <title>Subsurface microbial communities from deep shales in Ohio and West Virginia, USA.</title>
        <authorList>
            <person name="Wrighton K."/>
        </authorList>
    </citation>
    <scope>NUCLEOTIDE SEQUENCE [LARGE SCALE GENOMIC DNA]</scope>
    <source>
        <strain evidence="4 5">OWC-G53F</strain>
    </source>
</reference>
<proteinExistence type="predicted"/>
<gene>
    <name evidence="4" type="ORF">B0F88_104163</name>
</gene>
<dbReference type="Pfam" id="PF00072">
    <property type="entry name" value="Response_reg"/>
    <property type="match status" value="1"/>
</dbReference>
<dbReference type="OrthoDB" id="7298659at2"/>
<evidence type="ECO:0000256" key="1">
    <source>
        <dbReference type="PROSITE-ProRule" id="PRU00169"/>
    </source>
</evidence>